<feature type="domain" description="HTH cro/C1-type" evidence="2">
    <location>
        <begin position="34"/>
        <end position="88"/>
    </location>
</feature>
<evidence type="ECO:0000313" key="4">
    <source>
        <dbReference type="EMBL" id="EDN78182.1"/>
    </source>
</evidence>
<dbReference type="Pfam" id="PF13443">
    <property type="entry name" value="HTH_26"/>
    <property type="match status" value="1"/>
</dbReference>
<dbReference type="EMBL" id="AAYG02000011">
    <property type="protein sequence ID" value="EDN78182.1"/>
    <property type="molecule type" value="Genomic_DNA"/>
</dbReference>
<proteinExistence type="predicted"/>
<organism evidence="4 5">
    <name type="scientific">Mediterraneibacter gnavus (strain ATCC 29149 / DSM 114966 / JCM 6515 / VPI C7-9)</name>
    <name type="common">Ruminococcus gnavus</name>
    <dbReference type="NCBI Taxonomy" id="411470"/>
    <lineage>
        <taxon>Bacteria</taxon>
        <taxon>Bacillati</taxon>
        <taxon>Bacillota</taxon>
        <taxon>Clostridia</taxon>
        <taxon>Lachnospirales</taxon>
        <taxon>Lachnospiraceae</taxon>
        <taxon>Mediterraneibacter</taxon>
    </lineage>
</organism>
<evidence type="ECO:0000259" key="2">
    <source>
        <dbReference type="PROSITE" id="PS50943"/>
    </source>
</evidence>
<evidence type="ECO:0000313" key="3">
    <source>
        <dbReference type="EMBL" id="EDN76761.1"/>
    </source>
</evidence>
<dbReference type="InterPro" id="IPR001387">
    <property type="entry name" value="Cro/C1-type_HTH"/>
</dbReference>
<keyword evidence="1 4" id="KW-0238">DNA-binding</keyword>
<evidence type="ECO:0000256" key="1">
    <source>
        <dbReference type="ARBA" id="ARBA00023125"/>
    </source>
</evidence>
<dbReference type="PANTHER" id="PTHR46797">
    <property type="entry name" value="HTH-TYPE TRANSCRIPTIONAL REGULATOR"/>
    <property type="match status" value="1"/>
</dbReference>
<evidence type="ECO:0000313" key="5">
    <source>
        <dbReference type="Proteomes" id="UP000004410"/>
    </source>
</evidence>
<dbReference type="SMART" id="SM00530">
    <property type="entry name" value="HTH_XRE"/>
    <property type="match status" value="1"/>
</dbReference>
<dbReference type="eggNOG" id="COG1476">
    <property type="taxonomic scope" value="Bacteria"/>
</dbReference>
<dbReference type="GO" id="GO:0003677">
    <property type="term" value="F:DNA binding"/>
    <property type="evidence" value="ECO:0007669"/>
    <property type="project" value="UniProtKB-KW"/>
</dbReference>
<name>A7B1R0_MEDG7</name>
<dbReference type="PROSITE" id="PS50943">
    <property type="entry name" value="HTH_CROC1"/>
    <property type="match status" value="1"/>
</dbReference>
<dbReference type="PaxDb" id="411470-RUMGNA_01486"/>
<dbReference type="InterPro" id="IPR010982">
    <property type="entry name" value="Lambda_DNA-bd_dom_sf"/>
</dbReference>
<reference evidence="4 5" key="1">
    <citation type="submission" date="2007-04" db="EMBL/GenBank/DDBJ databases">
        <authorList>
            <person name="Fulton L."/>
            <person name="Clifton S."/>
            <person name="Fulton B."/>
            <person name="Xu J."/>
            <person name="Minx P."/>
            <person name="Pepin K.H."/>
            <person name="Johnson M."/>
            <person name="Thiruvilangam P."/>
            <person name="Bhonagiri V."/>
            <person name="Nash W.E."/>
            <person name="Mardis E.R."/>
            <person name="Wilson R.K."/>
        </authorList>
    </citation>
    <scope>NUCLEOTIDE SEQUENCE [LARGE SCALE GENOMIC DNA]</scope>
    <source>
        <strain evidence="4 5">ATCC 29149</strain>
    </source>
</reference>
<dbReference type="PANTHER" id="PTHR46797:SF1">
    <property type="entry name" value="METHYLPHOSPHONATE SYNTHASE"/>
    <property type="match status" value="1"/>
</dbReference>
<dbReference type="CDD" id="cd00093">
    <property type="entry name" value="HTH_XRE"/>
    <property type="match status" value="1"/>
</dbReference>
<sequence>MSNKSSGQQVQYWYHRLEERCIYLCVEEYIPLRIAELCRKRGYTKYRLAQLTGITQTALGNMLNQKSMPTMANLEKICDAFEITIAQFFSDDESRLDLTKEQKEILEIWDGLDEKEREIFMTFIRSLKK</sequence>
<dbReference type="GO" id="GO:0003700">
    <property type="term" value="F:DNA-binding transcription factor activity"/>
    <property type="evidence" value="ECO:0007669"/>
    <property type="project" value="TreeGrafter"/>
</dbReference>
<dbReference type="InterPro" id="IPR050807">
    <property type="entry name" value="TransReg_Diox_bact_type"/>
</dbReference>
<accession>A7B1R0</accession>
<dbReference type="EMBL" id="AAYG02000023">
    <property type="protein sequence ID" value="EDN76761.1"/>
    <property type="molecule type" value="Genomic_DNA"/>
</dbReference>
<dbReference type="GO" id="GO:0005829">
    <property type="term" value="C:cytosol"/>
    <property type="evidence" value="ECO:0007669"/>
    <property type="project" value="TreeGrafter"/>
</dbReference>
<gene>
    <name evidence="4" type="ORF">RUMGNA_01486</name>
    <name evidence="3" type="ORF">RUMGNA_02937</name>
</gene>
<comment type="caution">
    <text evidence="4">The sequence shown here is derived from an EMBL/GenBank/DDBJ whole genome shotgun (WGS) entry which is preliminary data.</text>
</comment>
<reference evidence="4 5" key="2">
    <citation type="submission" date="2007-06" db="EMBL/GenBank/DDBJ databases">
        <title>Draft genome sequence of Ruminococcus gnavus (ATCC 29149).</title>
        <authorList>
            <person name="Sudarsanam P."/>
            <person name="Ley R."/>
            <person name="Guruge J."/>
            <person name="Turnbaugh P.J."/>
            <person name="Mahowald M."/>
            <person name="Liep D."/>
            <person name="Gordon J."/>
        </authorList>
    </citation>
    <scope>NUCLEOTIDE SEQUENCE [LARGE SCALE GENOMIC DNA]</scope>
    <source>
        <strain evidence="4 5">ATCC 29149</strain>
    </source>
</reference>
<protein>
    <submittedName>
        <fullName evidence="4">DNA-binding helix-turn-helix protein</fullName>
    </submittedName>
</protein>
<dbReference type="Proteomes" id="UP000004410">
    <property type="component" value="Unassembled WGS sequence"/>
</dbReference>
<dbReference type="AlphaFoldDB" id="A7B1R0"/>
<dbReference type="Gene3D" id="1.10.260.40">
    <property type="entry name" value="lambda repressor-like DNA-binding domains"/>
    <property type="match status" value="1"/>
</dbReference>
<dbReference type="SUPFAM" id="SSF47413">
    <property type="entry name" value="lambda repressor-like DNA-binding domains"/>
    <property type="match status" value="1"/>
</dbReference>